<reference evidence="1" key="1">
    <citation type="journal article" date="2015" name="Nature">
        <title>Complex archaea that bridge the gap between prokaryotes and eukaryotes.</title>
        <authorList>
            <person name="Spang A."/>
            <person name="Saw J.H."/>
            <person name="Jorgensen S.L."/>
            <person name="Zaremba-Niedzwiedzka K."/>
            <person name="Martijn J."/>
            <person name="Lind A.E."/>
            <person name="van Eijk R."/>
            <person name="Schleper C."/>
            <person name="Guy L."/>
            <person name="Ettema T.J."/>
        </authorList>
    </citation>
    <scope>NUCLEOTIDE SEQUENCE</scope>
</reference>
<comment type="caution">
    <text evidence="1">The sequence shown here is derived from an EMBL/GenBank/DDBJ whole genome shotgun (WGS) entry which is preliminary data.</text>
</comment>
<dbReference type="EMBL" id="LAZR01000399">
    <property type="protein sequence ID" value="KKN70665.1"/>
    <property type="molecule type" value="Genomic_DNA"/>
</dbReference>
<proteinExistence type="predicted"/>
<name>A0A0F9SNP9_9ZZZZ</name>
<dbReference type="AlphaFoldDB" id="A0A0F9SNP9"/>
<protein>
    <submittedName>
        <fullName evidence="1">Uncharacterized protein</fullName>
    </submittedName>
</protein>
<accession>A0A0F9SNP9</accession>
<gene>
    <name evidence="1" type="ORF">LCGC14_0428200</name>
</gene>
<evidence type="ECO:0000313" key="1">
    <source>
        <dbReference type="EMBL" id="KKN70665.1"/>
    </source>
</evidence>
<organism evidence="1">
    <name type="scientific">marine sediment metagenome</name>
    <dbReference type="NCBI Taxonomy" id="412755"/>
    <lineage>
        <taxon>unclassified sequences</taxon>
        <taxon>metagenomes</taxon>
        <taxon>ecological metagenomes</taxon>
    </lineage>
</organism>
<sequence>MDIDYPGKPIEDFDPCEEAGHPLTLENRCPCGAMTVTLGVTSDLAEYREFRIRDRNGKLVEIQVDGGE</sequence>